<evidence type="ECO:0000256" key="1">
    <source>
        <dbReference type="PROSITE-ProRule" id="PRU00023"/>
    </source>
</evidence>
<name>A0A2S5KJI8_9PROT</name>
<dbReference type="InterPro" id="IPR002110">
    <property type="entry name" value="Ankyrin_rpt"/>
</dbReference>
<dbReference type="EMBL" id="PRLP01000122">
    <property type="protein sequence ID" value="PPC74930.1"/>
    <property type="molecule type" value="Genomic_DNA"/>
</dbReference>
<protein>
    <submittedName>
        <fullName evidence="2">Uncharacterized protein</fullName>
    </submittedName>
</protein>
<reference evidence="2 3" key="1">
    <citation type="submission" date="2018-02" db="EMBL/GenBank/DDBJ databases">
        <title>novel marine gammaproteobacteria from coastal saline agro ecosystem.</title>
        <authorList>
            <person name="Krishnan R."/>
            <person name="Ramesh Kumar N."/>
        </authorList>
    </citation>
    <scope>NUCLEOTIDE SEQUENCE [LARGE SCALE GENOMIC DNA]</scope>
    <source>
        <strain evidence="2 3">228</strain>
    </source>
</reference>
<accession>A0A2S5KJI8</accession>
<dbReference type="OrthoDB" id="6087427at2"/>
<dbReference type="PROSITE" id="PS50088">
    <property type="entry name" value="ANK_REPEAT"/>
    <property type="match status" value="1"/>
</dbReference>
<dbReference type="Gene3D" id="1.25.40.20">
    <property type="entry name" value="Ankyrin repeat-containing domain"/>
    <property type="match status" value="1"/>
</dbReference>
<gene>
    <name evidence="2" type="ORF">C4K68_23405</name>
</gene>
<evidence type="ECO:0000313" key="2">
    <source>
        <dbReference type="EMBL" id="PPC74930.1"/>
    </source>
</evidence>
<dbReference type="InterPro" id="IPR036770">
    <property type="entry name" value="Ankyrin_rpt-contain_sf"/>
</dbReference>
<dbReference type="Proteomes" id="UP000238196">
    <property type="component" value="Unassembled WGS sequence"/>
</dbReference>
<sequence>MKWPWQKSFELSPFIQALVEDNTEHASKQWQRLPSPFELVTDDQSAAELIFVEGALQCATLLLHHHAPNMDQGNQLAASALCAKRHRVELVTLLLKHKFDLELTPDGQPWPLACLTMAPATDHMLLLNRLPQYGVDLNVRTEAGDTLLDLAIKSARPELVRHLIDSGMTADAIGKWVDTEPLTSEQQSTLQLARRCLEDLRIRKLLLGR</sequence>
<feature type="repeat" description="ANK" evidence="1">
    <location>
        <begin position="143"/>
        <end position="175"/>
    </location>
</feature>
<comment type="caution">
    <text evidence="2">The sequence shown here is derived from an EMBL/GenBank/DDBJ whole genome shotgun (WGS) entry which is preliminary data.</text>
</comment>
<evidence type="ECO:0000313" key="3">
    <source>
        <dbReference type="Proteomes" id="UP000238196"/>
    </source>
</evidence>
<keyword evidence="1" id="KW-0040">ANK repeat</keyword>
<dbReference type="AlphaFoldDB" id="A0A2S5KJI8"/>
<organism evidence="2 3">
    <name type="scientific">Proteobacteria bacterium 228</name>
    <dbReference type="NCBI Taxonomy" id="2083153"/>
    <lineage>
        <taxon>Bacteria</taxon>
        <taxon>Pseudomonadati</taxon>
        <taxon>Pseudomonadota</taxon>
    </lineage>
</organism>
<dbReference type="SUPFAM" id="SSF48403">
    <property type="entry name" value="Ankyrin repeat"/>
    <property type="match status" value="1"/>
</dbReference>
<proteinExistence type="predicted"/>